<accession>A0ABV4CH38</accession>
<evidence type="ECO:0000313" key="2">
    <source>
        <dbReference type="EMBL" id="MEY8040405.1"/>
    </source>
</evidence>
<keyword evidence="3" id="KW-1185">Reference proteome</keyword>
<reference evidence="2 3" key="1">
    <citation type="submission" date="2024-08" db="EMBL/GenBank/DDBJ databases">
        <title>Genome mining of Saccharopolyspora cebuensis PGLac3 from Nigerian medicinal plant.</title>
        <authorList>
            <person name="Ezeobiora C.E."/>
            <person name="Igbokwe N.H."/>
            <person name="Amin D.H."/>
            <person name="Mendie U.E."/>
        </authorList>
    </citation>
    <scope>NUCLEOTIDE SEQUENCE [LARGE SCALE GENOMIC DNA]</scope>
    <source>
        <strain evidence="2 3">PGLac3</strain>
    </source>
</reference>
<sequence length="83" mass="9018">MSALGDVLEALRLVEERLDEARGQLAGSRELLGQAVTALTRLDPENPESVVPPGYGRADDQIERSQAAIEQIMGTLRDFAARL</sequence>
<dbReference type="Proteomes" id="UP001564626">
    <property type="component" value="Unassembled WGS sequence"/>
</dbReference>
<dbReference type="RefSeq" id="WP_345367345.1">
    <property type="nucleotide sequence ID" value="NZ_BAABII010000018.1"/>
</dbReference>
<evidence type="ECO:0000313" key="3">
    <source>
        <dbReference type="Proteomes" id="UP001564626"/>
    </source>
</evidence>
<evidence type="ECO:0000256" key="1">
    <source>
        <dbReference type="SAM" id="Coils"/>
    </source>
</evidence>
<gene>
    <name evidence="2" type="ORF">AB8O55_13445</name>
</gene>
<feature type="coiled-coil region" evidence="1">
    <location>
        <begin position="4"/>
        <end position="31"/>
    </location>
</feature>
<keyword evidence="1" id="KW-0175">Coiled coil</keyword>
<protein>
    <submittedName>
        <fullName evidence="2">Uncharacterized protein</fullName>
    </submittedName>
</protein>
<dbReference type="EMBL" id="JBGEHV010000021">
    <property type="protein sequence ID" value="MEY8040405.1"/>
    <property type="molecule type" value="Genomic_DNA"/>
</dbReference>
<comment type="caution">
    <text evidence="2">The sequence shown here is derived from an EMBL/GenBank/DDBJ whole genome shotgun (WGS) entry which is preliminary data.</text>
</comment>
<organism evidence="2 3">
    <name type="scientific">Saccharopolyspora cebuensis</name>
    <dbReference type="NCBI Taxonomy" id="418759"/>
    <lineage>
        <taxon>Bacteria</taxon>
        <taxon>Bacillati</taxon>
        <taxon>Actinomycetota</taxon>
        <taxon>Actinomycetes</taxon>
        <taxon>Pseudonocardiales</taxon>
        <taxon>Pseudonocardiaceae</taxon>
        <taxon>Saccharopolyspora</taxon>
    </lineage>
</organism>
<name>A0ABV4CH38_9PSEU</name>
<proteinExistence type="predicted"/>